<organism evidence="1 2">
    <name type="scientific">Haloflavibacter putidus</name>
    <dbReference type="NCBI Taxonomy" id="2576776"/>
    <lineage>
        <taxon>Bacteria</taxon>
        <taxon>Pseudomonadati</taxon>
        <taxon>Bacteroidota</taxon>
        <taxon>Flavobacteriia</taxon>
        <taxon>Flavobacteriales</taxon>
        <taxon>Flavobacteriaceae</taxon>
        <taxon>Haloflavibacter</taxon>
    </lineage>
</organism>
<comment type="caution">
    <text evidence="1">The sequence shown here is derived from an EMBL/GenBank/DDBJ whole genome shotgun (WGS) entry which is preliminary data.</text>
</comment>
<dbReference type="Proteomes" id="UP000317169">
    <property type="component" value="Unassembled WGS sequence"/>
</dbReference>
<gene>
    <name evidence="1" type="ORF">FKR84_02895</name>
</gene>
<proteinExistence type="predicted"/>
<dbReference type="AlphaFoldDB" id="A0A507ZU86"/>
<accession>A0A507ZU86</accession>
<dbReference type="PANTHER" id="PTHR39337:SF1">
    <property type="entry name" value="BLR5642 PROTEIN"/>
    <property type="match status" value="1"/>
</dbReference>
<dbReference type="RefSeq" id="WP_141420691.1">
    <property type="nucleotide sequence ID" value="NZ_VIAR01000002.1"/>
</dbReference>
<dbReference type="EMBL" id="VIAR01000002">
    <property type="protein sequence ID" value="TQD40161.1"/>
    <property type="molecule type" value="Genomic_DNA"/>
</dbReference>
<evidence type="ECO:0000313" key="2">
    <source>
        <dbReference type="Proteomes" id="UP000317169"/>
    </source>
</evidence>
<dbReference type="OrthoDB" id="9789109at2"/>
<keyword evidence="2" id="KW-1185">Reference proteome</keyword>
<sequence length="89" mass="9991">MFIRNKENSKIIYTIGHSTHSLEEFLAMLKAAEIEMLVDVRSFPGSRKFLHLKKEALAESLPGENIAYKHLKALGGRRTPKPNSANVAQ</sequence>
<dbReference type="PANTHER" id="PTHR39337">
    <property type="entry name" value="BLR5642 PROTEIN"/>
    <property type="match status" value="1"/>
</dbReference>
<name>A0A507ZU86_9FLAO</name>
<dbReference type="Pfam" id="PF04343">
    <property type="entry name" value="DUF488"/>
    <property type="match status" value="1"/>
</dbReference>
<evidence type="ECO:0000313" key="1">
    <source>
        <dbReference type="EMBL" id="TQD40161.1"/>
    </source>
</evidence>
<dbReference type="InterPro" id="IPR007438">
    <property type="entry name" value="DUF488"/>
</dbReference>
<protein>
    <submittedName>
        <fullName evidence="1">DUF488 domain-containing protein</fullName>
    </submittedName>
</protein>
<reference evidence="1 2" key="1">
    <citation type="submission" date="2019-06" db="EMBL/GenBank/DDBJ databases">
        <title>Flavibacter putida gen. nov., sp. nov., a novel marine bacterium of the family Flavobacteriaceae isolated from coastal seawater.</title>
        <authorList>
            <person name="Feng X."/>
        </authorList>
    </citation>
    <scope>NUCLEOTIDE SEQUENCE [LARGE SCALE GENOMIC DNA]</scope>
    <source>
        <strain evidence="1 2">PLHSN227</strain>
    </source>
</reference>